<dbReference type="AlphaFoldDB" id="A0A2I0T0P7"/>
<dbReference type="Proteomes" id="UP000233556">
    <property type="component" value="Unassembled WGS sequence"/>
</dbReference>
<evidence type="ECO:0000313" key="2">
    <source>
        <dbReference type="EMBL" id="PKU27371.1"/>
    </source>
</evidence>
<accession>A0A2I0T0P7</accession>
<name>A0A2I0T0P7_LIMLA</name>
<dbReference type="GO" id="GO:1904158">
    <property type="term" value="P:axonemal central apparatus assembly"/>
    <property type="evidence" value="ECO:0007669"/>
    <property type="project" value="TreeGrafter"/>
</dbReference>
<protein>
    <recommendedName>
        <fullName evidence="1">Hydin adenylate kinase-like domain-containing protein</fullName>
    </recommendedName>
</protein>
<dbReference type="GO" id="GO:0005930">
    <property type="term" value="C:axoneme"/>
    <property type="evidence" value="ECO:0007669"/>
    <property type="project" value="TreeGrafter"/>
</dbReference>
<dbReference type="EMBL" id="KZ528094">
    <property type="protein sequence ID" value="PKU27371.1"/>
    <property type="molecule type" value="Genomic_DNA"/>
</dbReference>
<dbReference type="InterPro" id="IPR033305">
    <property type="entry name" value="Hydin-like"/>
</dbReference>
<proteinExistence type="predicted"/>
<organism evidence="2 3">
    <name type="scientific">Limosa lapponica baueri</name>
    <dbReference type="NCBI Taxonomy" id="1758121"/>
    <lineage>
        <taxon>Eukaryota</taxon>
        <taxon>Metazoa</taxon>
        <taxon>Chordata</taxon>
        <taxon>Craniata</taxon>
        <taxon>Vertebrata</taxon>
        <taxon>Euteleostomi</taxon>
        <taxon>Archelosauria</taxon>
        <taxon>Archosauria</taxon>
        <taxon>Dinosauria</taxon>
        <taxon>Saurischia</taxon>
        <taxon>Theropoda</taxon>
        <taxon>Coelurosauria</taxon>
        <taxon>Aves</taxon>
        <taxon>Neognathae</taxon>
        <taxon>Neoaves</taxon>
        <taxon>Charadriiformes</taxon>
        <taxon>Scolopacidae</taxon>
        <taxon>Limosa</taxon>
    </lineage>
</organism>
<dbReference type="OrthoDB" id="442692at2759"/>
<evidence type="ECO:0000259" key="1">
    <source>
        <dbReference type="Pfam" id="PF17213"/>
    </source>
</evidence>
<dbReference type="GO" id="GO:0003341">
    <property type="term" value="P:cilium movement"/>
    <property type="evidence" value="ECO:0007669"/>
    <property type="project" value="TreeGrafter"/>
</dbReference>
<dbReference type="PANTHER" id="PTHR23053">
    <property type="entry name" value="DLEC1 DELETED IN LUNG AND ESOPHAGEAL CANCER 1"/>
    <property type="match status" value="1"/>
</dbReference>
<gene>
    <name evidence="2" type="ORF">llap_22325</name>
</gene>
<dbReference type="InterPro" id="IPR027417">
    <property type="entry name" value="P-loop_NTPase"/>
</dbReference>
<dbReference type="InterPro" id="IPR033768">
    <property type="entry name" value="Hydin_ADK"/>
</dbReference>
<sequence>MIRVPGRQEADFSTCSCTAECRRSTASSKEAAGELEDSPVRRAIARHLGIDISAEGRAAQNRRGIVIIVHGAPLTGKTSAAVALSKYYGAACLSMDAVVTDAISERSSSAGLRARELCIRAAIEQSHRESEDIAESSLLLMAIRQSCCPL</sequence>
<evidence type="ECO:0000313" key="3">
    <source>
        <dbReference type="Proteomes" id="UP000233556"/>
    </source>
</evidence>
<dbReference type="PANTHER" id="PTHR23053:SF0">
    <property type="entry name" value="HYDROCEPHALUS-INDUCING PROTEIN HOMOLOG"/>
    <property type="match status" value="1"/>
</dbReference>
<dbReference type="Gene3D" id="3.40.50.300">
    <property type="entry name" value="P-loop containing nucleotide triphosphate hydrolases"/>
    <property type="match status" value="1"/>
</dbReference>
<reference evidence="3" key="2">
    <citation type="submission" date="2017-12" db="EMBL/GenBank/DDBJ databases">
        <title>Genome sequence of the Bar-tailed Godwit (Limosa lapponica baueri).</title>
        <authorList>
            <person name="Lima N.C.B."/>
            <person name="Parody-Merino A.M."/>
            <person name="Battley P.F."/>
            <person name="Fidler A.E."/>
            <person name="Prosdocimi F."/>
        </authorList>
    </citation>
    <scope>NUCLEOTIDE SEQUENCE [LARGE SCALE GENOMIC DNA]</scope>
</reference>
<dbReference type="Pfam" id="PF17213">
    <property type="entry name" value="Hydin_ADK"/>
    <property type="match status" value="1"/>
</dbReference>
<reference evidence="3" key="1">
    <citation type="submission" date="2017-11" db="EMBL/GenBank/DDBJ databases">
        <authorList>
            <person name="Lima N.C."/>
            <person name="Parody-Merino A.M."/>
            <person name="Battley P.F."/>
            <person name="Fidler A.E."/>
            <person name="Prosdocimi F."/>
        </authorList>
    </citation>
    <scope>NUCLEOTIDE SEQUENCE [LARGE SCALE GENOMIC DNA]</scope>
</reference>
<feature type="domain" description="Hydin adenylate kinase-like" evidence="1">
    <location>
        <begin position="67"/>
        <end position="137"/>
    </location>
</feature>
<dbReference type="SUPFAM" id="SSF52540">
    <property type="entry name" value="P-loop containing nucleoside triphosphate hydrolases"/>
    <property type="match status" value="1"/>
</dbReference>
<keyword evidence="3" id="KW-1185">Reference proteome</keyword>